<feature type="chain" id="PRO_5003305605" evidence="2">
    <location>
        <begin position="22"/>
        <end position="680"/>
    </location>
</feature>
<dbReference type="GO" id="GO:0016798">
    <property type="term" value="F:hydrolase activity, acting on glycosyl bonds"/>
    <property type="evidence" value="ECO:0007669"/>
    <property type="project" value="InterPro"/>
</dbReference>
<dbReference type="InterPro" id="IPR008979">
    <property type="entry name" value="Galactose-bd-like_sf"/>
</dbReference>
<dbReference type="PROSITE" id="PS51257">
    <property type="entry name" value="PROKAR_LIPOPROTEIN"/>
    <property type="match status" value="1"/>
</dbReference>
<dbReference type="EMBL" id="AFBR01000094">
    <property type="protein sequence ID" value="EGG50382.1"/>
    <property type="molecule type" value="Genomic_DNA"/>
</dbReference>
<dbReference type="SUPFAM" id="SSF49785">
    <property type="entry name" value="Galactose-binding domain-like"/>
    <property type="match status" value="1"/>
</dbReference>
<dbReference type="Gene3D" id="2.60.120.260">
    <property type="entry name" value="Galactose-binding domain-like"/>
    <property type="match status" value="1"/>
</dbReference>
<sequence>MKTKSFISLLCLTLGVFLFQACNDVPAPYDIPGKGDANSIYGTGSKESPYTIKGAALNQNGGYAWVKAYIVGYIPTGDNTSSTISDIVFGTEGAGTTNIVIATSGDSKDINNCMAVQLPSGDVRNALNLQAHPENLGKEVMLYGTMEKYFGSAGVKTVTAAILDGQEIGDMPEESGEAIFSADFSQSLGDFTSISTSGTLEWYNDYSSAMITGYKDFNGDGEKENQAGVTFLVGPEIDLSHIEEAYVATNMAINYERGDLNANNSILISKNYTGDANNATWTQLTYDTEGLNSDFTFKNKKTAIPAELMGGKVRIALRHTCSDTQSSTWEVKKIEVIKGKIEDTAPEPPIEGENLLKNGGFETWENGVATGWKSSNSAGNATVTQSTDAHAGSYSAMIEGSTDANKRLGSTEITLKAGTYAIKAYFKAVDANASIRLGYAVNEADGSIAGGDSYKYGAYVNDITKDTWVEATHEFTLEANTTVNLVVMVGKNPGQSVLIDDFSLQTNDGGIIEGGNPEQPEEPGDAIFSESFANGIGSFTTADITGEQAWNADTQYKCMKMSAYANGTSVKNEDWLISPAIDLGKARTLTFEQAFGPYNKSMDNASQLYTVWVSNNYSGDVTTATWTQVTINYPAESGWAFSDAQATLPAIGAQAHLAFKYKNADGDETLTWEIKNVAVK</sequence>
<dbReference type="eggNOG" id="COG4085">
    <property type="taxonomic scope" value="Bacteria"/>
</dbReference>
<evidence type="ECO:0000313" key="6">
    <source>
        <dbReference type="Proteomes" id="UP000005546"/>
    </source>
</evidence>
<gene>
    <name evidence="5" type="ORF">HMPREF9442_03408</name>
</gene>
<feature type="domain" description="Endonuclease YhcR N-terminal" evidence="4">
    <location>
        <begin position="50"/>
        <end position="162"/>
    </location>
</feature>
<dbReference type="Pfam" id="PF02018">
    <property type="entry name" value="CBM_4_9"/>
    <property type="match status" value="1"/>
</dbReference>
<comment type="caution">
    <text evidence="5">The sequence shown here is derived from an EMBL/GenBank/DDBJ whole genome shotgun (WGS) entry which is preliminary data.</text>
</comment>
<keyword evidence="6" id="KW-1185">Reference proteome</keyword>
<proteinExistence type="predicted"/>
<evidence type="ECO:0000259" key="3">
    <source>
        <dbReference type="Pfam" id="PF02018"/>
    </source>
</evidence>
<dbReference type="HOGENOM" id="CLU_025868_0_0_10"/>
<keyword evidence="2" id="KW-0732">Signal</keyword>
<dbReference type="AlphaFoldDB" id="F3QYW3"/>
<evidence type="ECO:0000256" key="1">
    <source>
        <dbReference type="ARBA" id="ARBA00022801"/>
    </source>
</evidence>
<evidence type="ECO:0000313" key="5">
    <source>
        <dbReference type="EMBL" id="EGG50382.1"/>
    </source>
</evidence>
<feature type="domain" description="CBM-cenC" evidence="3">
    <location>
        <begin position="354"/>
        <end position="489"/>
    </location>
</feature>
<accession>F3QYW3</accession>
<dbReference type="InterPro" id="IPR045939">
    <property type="entry name" value="YhcR_N"/>
</dbReference>
<feature type="signal peptide" evidence="2">
    <location>
        <begin position="1"/>
        <end position="21"/>
    </location>
</feature>
<dbReference type="Gene3D" id="2.60.120.200">
    <property type="match status" value="1"/>
</dbReference>
<dbReference type="eggNOG" id="COG3391">
    <property type="taxonomic scope" value="Bacteria"/>
</dbReference>
<dbReference type="NCBIfam" id="NF038128">
    <property type="entry name" value="choice_anch_J"/>
    <property type="match status" value="1"/>
</dbReference>
<organism evidence="5 6">
    <name type="scientific">Paraprevotella xylaniphila YIT 11841</name>
    <dbReference type="NCBI Taxonomy" id="762982"/>
    <lineage>
        <taxon>Bacteria</taxon>
        <taxon>Pseudomonadati</taxon>
        <taxon>Bacteroidota</taxon>
        <taxon>Bacteroidia</taxon>
        <taxon>Bacteroidales</taxon>
        <taxon>Prevotellaceae</taxon>
        <taxon>Paraprevotella</taxon>
    </lineage>
</organism>
<name>F3QYW3_9BACT</name>
<dbReference type="Pfam" id="PF19886">
    <property type="entry name" value="DUF6359"/>
    <property type="match status" value="1"/>
</dbReference>
<protein>
    <submittedName>
        <fullName evidence="5">Carbohydrate binding domain protein</fullName>
    </submittedName>
</protein>
<reference evidence="5 6" key="1">
    <citation type="submission" date="2011-02" db="EMBL/GenBank/DDBJ databases">
        <authorList>
            <person name="Weinstock G."/>
            <person name="Sodergren E."/>
            <person name="Clifton S."/>
            <person name="Fulton L."/>
            <person name="Fulton B."/>
            <person name="Courtney L."/>
            <person name="Fronick C."/>
            <person name="Harrison M."/>
            <person name="Strong C."/>
            <person name="Farmer C."/>
            <person name="Delahaunty K."/>
            <person name="Markovic C."/>
            <person name="Hall O."/>
            <person name="Minx P."/>
            <person name="Tomlinson C."/>
            <person name="Mitreva M."/>
            <person name="Hou S."/>
            <person name="Chen J."/>
            <person name="Wollam A."/>
            <person name="Pepin K.H."/>
            <person name="Johnson M."/>
            <person name="Bhonagiri V."/>
            <person name="Zhang X."/>
            <person name="Suruliraj S."/>
            <person name="Warren W."/>
            <person name="Chinwalla A."/>
            <person name="Mardis E.R."/>
            <person name="Wilson R.K."/>
        </authorList>
    </citation>
    <scope>NUCLEOTIDE SEQUENCE [LARGE SCALE GENOMIC DNA]</scope>
    <source>
        <strain evidence="5 6">YIT 11841</strain>
    </source>
</reference>
<evidence type="ECO:0000259" key="4">
    <source>
        <dbReference type="Pfam" id="PF19886"/>
    </source>
</evidence>
<dbReference type="RefSeq" id="WP_008630204.1">
    <property type="nucleotide sequence ID" value="NZ_GL883887.1"/>
</dbReference>
<evidence type="ECO:0000256" key="2">
    <source>
        <dbReference type="SAM" id="SignalP"/>
    </source>
</evidence>
<dbReference type="InterPro" id="IPR003305">
    <property type="entry name" value="CenC_carb-bd"/>
</dbReference>
<dbReference type="Proteomes" id="UP000005546">
    <property type="component" value="Unassembled WGS sequence"/>
</dbReference>
<keyword evidence="1" id="KW-0378">Hydrolase</keyword>
<dbReference type="STRING" id="762982.HMPREF9442_03408"/>